<dbReference type="EMBL" id="JAEANY010000002">
    <property type="protein sequence ID" value="MBH5322248.1"/>
    <property type="molecule type" value="Genomic_DNA"/>
</dbReference>
<organism evidence="1 2">
    <name type="scientific">Aurantiacibacter sediminis</name>
    <dbReference type="NCBI Taxonomy" id="2793064"/>
    <lineage>
        <taxon>Bacteria</taxon>
        <taxon>Pseudomonadati</taxon>
        <taxon>Pseudomonadota</taxon>
        <taxon>Alphaproteobacteria</taxon>
        <taxon>Sphingomonadales</taxon>
        <taxon>Erythrobacteraceae</taxon>
        <taxon>Aurantiacibacter</taxon>
    </lineage>
</organism>
<reference evidence="1 2" key="1">
    <citation type="submission" date="2020-11" db="EMBL/GenBank/DDBJ databases">
        <title>Erythrobacter sediminis sp. nov., a marine bacterium from a tidal flat of Garorim Bay.</title>
        <authorList>
            <person name="Kim D."/>
            <person name="Yoo Y."/>
            <person name="Kim J.-J."/>
        </authorList>
    </citation>
    <scope>NUCLEOTIDE SEQUENCE [LARGE SCALE GENOMIC DNA]</scope>
    <source>
        <strain evidence="1 2">JGD-13</strain>
    </source>
</reference>
<evidence type="ECO:0008006" key="3">
    <source>
        <dbReference type="Google" id="ProtNLM"/>
    </source>
</evidence>
<sequence>MPTVDLATTIVPNDHRIWKLFPGEGYKFERQIDDRRVAFLDVRGLDRLPENSRDWRRDRLENIASLDRWRRQVAATGIRTDRRVSAADKRTATYVDGLLNVARKGDFLAVPSQGADAKINIYELVSRPGSVSRIEARDRRADHIFLGRRVRWLGAIPKRNLKYEVIELLQTPVAFFDLGDAGRDTIYEAILGNYVYEGEYVATYRVAKEDYNSRDNRIVSTWMEFVDLASSGEQFAAALKATQSNAIPTILDRSNLDEALRSDLSININSPGDIVMAAKRLAPLIGLALFQLAANGVPYNEAIEAETQLTILGGAVDNCTAQIDASVRSIIEAMGAPRWIEACEVAQSASQNAELSTDANLE</sequence>
<protein>
    <recommendedName>
        <fullName evidence="3">Phage portal protein</fullName>
    </recommendedName>
</protein>
<gene>
    <name evidence="1" type="ORF">I5L03_06575</name>
</gene>
<proteinExistence type="predicted"/>
<evidence type="ECO:0000313" key="1">
    <source>
        <dbReference type="EMBL" id="MBH5322248.1"/>
    </source>
</evidence>
<comment type="caution">
    <text evidence="1">The sequence shown here is derived from an EMBL/GenBank/DDBJ whole genome shotgun (WGS) entry which is preliminary data.</text>
</comment>
<dbReference type="Proteomes" id="UP000602442">
    <property type="component" value="Unassembled WGS sequence"/>
</dbReference>
<accession>A0ABS0N2V3</accession>
<dbReference type="RefSeq" id="WP_197920952.1">
    <property type="nucleotide sequence ID" value="NZ_CAWPTA010000007.1"/>
</dbReference>
<evidence type="ECO:0000313" key="2">
    <source>
        <dbReference type="Proteomes" id="UP000602442"/>
    </source>
</evidence>
<keyword evidence="2" id="KW-1185">Reference proteome</keyword>
<name>A0ABS0N2V3_9SPHN</name>